<evidence type="ECO:0000313" key="1">
    <source>
        <dbReference type="EMBL" id="KAJ9085969.1"/>
    </source>
</evidence>
<protein>
    <submittedName>
        <fullName evidence="1">Uncharacterized protein</fullName>
    </submittedName>
</protein>
<keyword evidence="2" id="KW-1185">Reference proteome</keyword>
<dbReference type="Proteomes" id="UP001165960">
    <property type="component" value="Unassembled WGS sequence"/>
</dbReference>
<comment type="caution">
    <text evidence="1">The sequence shown here is derived from an EMBL/GenBank/DDBJ whole genome shotgun (WGS) entry which is preliminary data.</text>
</comment>
<evidence type="ECO:0000313" key="2">
    <source>
        <dbReference type="Proteomes" id="UP001165960"/>
    </source>
</evidence>
<accession>A0ACC2UGC2</accession>
<organism evidence="1 2">
    <name type="scientific">Entomophthora muscae</name>
    <dbReference type="NCBI Taxonomy" id="34485"/>
    <lineage>
        <taxon>Eukaryota</taxon>
        <taxon>Fungi</taxon>
        <taxon>Fungi incertae sedis</taxon>
        <taxon>Zoopagomycota</taxon>
        <taxon>Entomophthoromycotina</taxon>
        <taxon>Entomophthoromycetes</taxon>
        <taxon>Entomophthorales</taxon>
        <taxon>Entomophthoraceae</taxon>
        <taxon>Entomophthora</taxon>
    </lineage>
</organism>
<gene>
    <name evidence="1" type="ORF">DSO57_1008757</name>
</gene>
<dbReference type="EMBL" id="QTSX02000737">
    <property type="protein sequence ID" value="KAJ9085969.1"/>
    <property type="molecule type" value="Genomic_DNA"/>
</dbReference>
<name>A0ACC2UGC2_9FUNG</name>
<proteinExistence type="predicted"/>
<reference evidence="1" key="1">
    <citation type="submission" date="2022-04" db="EMBL/GenBank/DDBJ databases">
        <title>Genome of the entomopathogenic fungus Entomophthora muscae.</title>
        <authorList>
            <person name="Elya C."/>
            <person name="Lovett B.R."/>
            <person name="Lee E."/>
            <person name="Macias A.M."/>
            <person name="Hajek A.E."/>
            <person name="De Bivort B.L."/>
            <person name="Kasson M.T."/>
            <person name="De Fine Licht H.H."/>
            <person name="Stajich J.E."/>
        </authorList>
    </citation>
    <scope>NUCLEOTIDE SEQUENCE</scope>
    <source>
        <strain evidence="1">Berkeley</strain>
    </source>
</reference>
<sequence length="143" mass="15788">MQRTLINLVLGTLLFSEARRQCHQKPVKHVCPIPQSQPARQPDISHPKQYFALPSSTPEKTYTVIAPQSSALVAANDNQPEKLKPSNPEPTQSTSQPTISALPTSTFKSFHSGFKAKASSVSSDAFQTHSYLFLSLPAFYYLL</sequence>